<evidence type="ECO:0000256" key="4">
    <source>
        <dbReference type="ARBA" id="ARBA00022881"/>
    </source>
</evidence>
<evidence type="ECO:0000313" key="7">
    <source>
        <dbReference type="Proteomes" id="UP000316316"/>
    </source>
</evidence>
<evidence type="ECO:0000256" key="5">
    <source>
        <dbReference type="ARBA" id="ARBA00023204"/>
    </source>
</evidence>
<dbReference type="PANTHER" id="PTHR30562">
    <property type="entry name" value="UVRC/OXIDOREDUCTASE"/>
    <property type="match status" value="1"/>
</dbReference>
<dbReference type="GeneID" id="69571066"/>
<evidence type="ECO:0000313" key="6">
    <source>
        <dbReference type="EMBL" id="TRZ29310.1"/>
    </source>
</evidence>
<dbReference type="Pfam" id="PF01541">
    <property type="entry name" value="GIY-YIG"/>
    <property type="match status" value="1"/>
</dbReference>
<dbReference type="InterPro" id="IPR047296">
    <property type="entry name" value="GIY-YIG_UvrC_Cho"/>
</dbReference>
<keyword evidence="5" id="KW-0234">DNA repair</keyword>
<dbReference type="Proteomes" id="UP000316316">
    <property type="component" value="Unassembled WGS sequence"/>
</dbReference>
<keyword evidence="4" id="KW-0267">Excision nuclease</keyword>
<dbReference type="GO" id="GO:0004519">
    <property type="term" value="F:endonuclease activity"/>
    <property type="evidence" value="ECO:0007669"/>
    <property type="project" value="UniProtKB-KW"/>
</dbReference>
<keyword evidence="6" id="KW-0255">Endonuclease</keyword>
<proteinExistence type="predicted"/>
<keyword evidence="2" id="KW-0227">DNA damage</keyword>
<dbReference type="Gene3D" id="3.40.1440.10">
    <property type="entry name" value="GIY-YIG endonuclease"/>
    <property type="match status" value="1"/>
</dbReference>
<dbReference type="AlphaFoldDB" id="A0A4P8KEB8"/>
<reference evidence="6 7" key="1">
    <citation type="submission" date="2017-10" db="EMBL/GenBank/DDBJ databases">
        <title>FDA dAtabase for Regulatory Grade micrObial Sequences (FDA-ARGOS): Supporting development and validation of Infectious Disease Dx tests.</title>
        <authorList>
            <person name="Campos J."/>
            <person name="Goldberg B."/>
            <person name="Tallon L.J."/>
            <person name="Sadzewicz L."/>
            <person name="Sengamalay N."/>
            <person name="Ott S."/>
            <person name="Godinez A."/>
            <person name="Nagaraj S."/>
            <person name="Vyas G."/>
            <person name="Aluvathingal J."/>
            <person name="Nadendla S."/>
            <person name="Geyer C."/>
            <person name="Nandy P."/>
            <person name="Hobson J."/>
            <person name="Sichtig H."/>
        </authorList>
    </citation>
    <scope>NUCLEOTIDE SEQUENCE [LARGE SCALE GENOMIC DNA]</scope>
    <source>
        <strain evidence="6 7">FDAARGOS_185</strain>
    </source>
</reference>
<dbReference type="RefSeq" id="WP_016178191.1">
    <property type="nucleotide sequence ID" value="NZ_CAAKNX010000118.1"/>
</dbReference>
<protein>
    <submittedName>
        <fullName evidence="6">Nucleotide excision repair endonuclease</fullName>
    </submittedName>
</protein>
<dbReference type="SUPFAM" id="SSF82771">
    <property type="entry name" value="GIY-YIG endonuclease"/>
    <property type="match status" value="1"/>
</dbReference>
<dbReference type="InterPro" id="IPR000305">
    <property type="entry name" value="GIY-YIG_endonuc"/>
</dbReference>
<organism evidence="6 7">
    <name type="scientific">Enterococcus avium</name>
    <name type="common">Streptococcus avium</name>
    <dbReference type="NCBI Taxonomy" id="33945"/>
    <lineage>
        <taxon>Bacteria</taxon>
        <taxon>Bacillati</taxon>
        <taxon>Bacillota</taxon>
        <taxon>Bacilli</taxon>
        <taxon>Lactobacillales</taxon>
        <taxon>Enterococcaceae</taxon>
        <taxon>Enterococcus</taxon>
    </lineage>
</organism>
<dbReference type="PROSITE" id="PS50164">
    <property type="entry name" value="GIY_YIG"/>
    <property type="match status" value="1"/>
</dbReference>
<dbReference type="InterPro" id="IPR035901">
    <property type="entry name" value="GIY-YIG_endonuc_sf"/>
</dbReference>
<evidence type="ECO:0000256" key="2">
    <source>
        <dbReference type="ARBA" id="ARBA00022763"/>
    </source>
</evidence>
<keyword evidence="6" id="KW-0540">Nuclease</keyword>
<sequence>MLKEKIKNLPKSPGIYKMKNTHGDIIYVGKAKNLKQRVNSYFIQNRQHSRKVLEMIRWIDDFDYKTVDTEFDALLLECHLIHQIRPRYNRMMNYYEGYGYFQFIDKAPYLKVLSEWSEDGLVIGPFFKQSKIQELKQIINSTYRLDGPLKYVAGIVKNYDDMTPEAEFELRIQEIKQTLLGQSTALLTRIDQRVQAASERQDYEASAQWWNYYLTVQRFLRRNKQLIQIMQNQTFVGILQEDGVYYCYLYAKGELLNRVVYHRKPTFQQAKKRLEKDISKKTWQRLASKERLEKADVDLFPIFFNYLNQHGQVLGFEA</sequence>
<dbReference type="FunFam" id="3.40.1440.10:FF:000001">
    <property type="entry name" value="UvrABC system protein C"/>
    <property type="match status" value="1"/>
</dbReference>
<comment type="caution">
    <text evidence="6">The sequence shown here is derived from an EMBL/GenBank/DDBJ whole genome shotgun (WGS) entry which is preliminary data.</text>
</comment>
<keyword evidence="1" id="KW-0963">Cytoplasm</keyword>
<dbReference type="SMART" id="SM00465">
    <property type="entry name" value="GIYc"/>
    <property type="match status" value="1"/>
</dbReference>
<evidence type="ECO:0000256" key="3">
    <source>
        <dbReference type="ARBA" id="ARBA00022769"/>
    </source>
</evidence>
<dbReference type="PANTHER" id="PTHR30562:SF1">
    <property type="entry name" value="UVRABC SYSTEM PROTEIN C"/>
    <property type="match status" value="1"/>
</dbReference>
<accession>A0A4P8KEB8</accession>
<dbReference type="CDD" id="cd10434">
    <property type="entry name" value="GIY-YIG_UvrC_Cho"/>
    <property type="match status" value="1"/>
</dbReference>
<dbReference type="InterPro" id="IPR050066">
    <property type="entry name" value="UvrABC_protein_C"/>
</dbReference>
<dbReference type="GO" id="GO:0009380">
    <property type="term" value="C:excinuclease repair complex"/>
    <property type="evidence" value="ECO:0007669"/>
    <property type="project" value="TreeGrafter"/>
</dbReference>
<dbReference type="EMBL" id="PDXQ01000002">
    <property type="protein sequence ID" value="TRZ29310.1"/>
    <property type="molecule type" value="Genomic_DNA"/>
</dbReference>
<keyword evidence="3" id="KW-0228">DNA excision</keyword>
<evidence type="ECO:0000256" key="1">
    <source>
        <dbReference type="ARBA" id="ARBA00022490"/>
    </source>
</evidence>
<keyword evidence="6" id="KW-0378">Hydrolase</keyword>
<dbReference type="GO" id="GO:0006289">
    <property type="term" value="P:nucleotide-excision repair"/>
    <property type="evidence" value="ECO:0007669"/>
    <property type="project" value="InterPro"/>
</dbReference>
<name>A0A4P8KEB8_ENTAV</name>
<gene>
    <name evidence="6" type="ORF">AUF17_21780</name>
</gene>